<evidence type="ECO:0000313" key="1">
    <source>
        <dbReference type="EMBL" id="KAG6455629.1"/>
    </source>
</evidence>
<organism evidence="1 2">
    <name type="scientific">Manduca sexta</name>
    <name type="common">Tobacco hawkmoth</name>
    <name type="synonym">Tobacco hornworm</name>
    <dbReference type="NCBI Taxonomy" id="7130"/>
    <lineage>
        <taxon>Eukaryota</taxon>
        <taxon>Metazoa</taxon>
        <taxon>Ecdysozoa</taxon>
        <taxon>Arthropoda</taxon>
        <taxon>Hexapoda</taxon>
        <taxon>Insecta</taxon>
        <taxon>Pterygota</taxon>
        <taxon>Neoptera</taxon>
        <taxon>Endopterygota</taxon>
        <taxon>Lepidoptera</taxon>
        <taxon>Glossata</taxon>
        <taxon>Ditrysia</taxon>
        <taxon>Bombycoidea</taxon>
        <taxon>Sphingidae</taxon>
        <taxon>Sphinginae</taxon>
        <taxon>Sphingini</taxon>
        <taxon>Manduca</taxon>
    </lineage>
</organism>
<dbReference type="PANTHER" id="PTHR20905">
    <property type="entry name" value="N-ACETYLTRANSFERASE-RELATED"/>
    <property type="match status" value="1"/>
</dbReference>
<dbReference type="Proteomes" id="UP000791440">
    <property type="component" value="Unassembled WGS sequence"/>
</dbReference>
<reference evidence="1" key="2">
    <citation type="submission" date="2020-12" db="EMBL/GenBank/DDBJ databases">
        <authorList>
            <person name="Kanost M."/>
        </authorList>
    </citation>
    <scope>NUCLEOTIDE SEQUENCE</scope>
</reference>
<evidence type="ECO:0000313" key="2">
    <source>
        <dbReference type="Proteomes" id="UP000791440"/>
    </source>
</evidence>
<dbReference type="EMBL" id="JH668494">
    <property type="protein sequence ID" value="KAG6455629.1"/>
    <property type="molecule type" value="Genomic_DNA"/>
</dbReference>
<dbReference type="PANTHER" id="PTHR20905:SF32">
    <property type="entry name" value="ARYLALKYLAMINE N-ACETYLTRANSFERASE-LIKE 7, ISOFORM A"/>
    <property type="match status" value="1"/>
</dbReference>
<sequence length="251" mass="28365">MYIPGYIRMPWKRPENVPLGQVWSRFKGREREGRPTHMYQIRDMDASIAKKCLDFMQEVFLRDEPLCKILNINDDPVSIATIRTNWETYVSQNVSLACFTEVDGQPDELVGFNIIVIKSLDDEDEDLDQVQGESWKKLLKTLITAESLVDVFKHYGVDKFLTSSGLTVLPNHRGQNIGARLFAAREPLCNALGIEATATVFTALESQALAAKCGYEVLAELEYKDMMKYGIDLTGCLTPVAKLMGTKFKKN</sequence>
<evidence type="ECO:0008006" key="3">
    <source>
        <dbReference type="Google" id="ProtNLM"/>
    </source>
</evidence>
<comment type="caution">
    <text evidence="1">The sequence shown here is derived from an EMBL/GenBank/DDBJ whole genome shotgun (WGS) entry which is preliminary data.</text>
</comment>
<proteinExistence type="predicted"/>
<name>A0A922CRJ6_MANSE</name>
<dbReference type="GO" id="GO:0008080">
    <property type="term" value="F:N-acetyltransferase activity"/>
    <property type="evidence" value="ECO:0007669"/>
    <property type="project" value="TreeGrafter"/>
</dbReference>
<accession>A0A922CRJ6</accession>
<keyword evidence="2" id="KW-1185">Reference proteome</keyword>
<gene>
    <name evidence="1" type="ORF">O3G_MSEX009310</name>
</gene>
<reference evidence="1" key="1">
    <citation type="journal article" date="2016" name="Insect Biochem. Mol. Biol.">
        <title>Multifaceted biological insights from a draft genome sequence of the tobacco hornworm moth, Manduca sexta.</title>
        <authorList>
            <person name="Kanost M.R."/>
            <person name="Arrese E.L."/>
            <person name="Cao X."/>
            <person name="Chen Y.R."/>
            <person name="Chellapilla S."/>
            <person name="Goldsmith M.R."/>
            <person name="Grosse-Wilde E."/>
            <person name="Heckel D.G."/>
            <person name="Herndon N."/>
            <person name="Jiang H."/>
            <person name="Papanicolaou A."/>
            <person name="Qu J."/>
            <person name="Soulages J.L."/>
            <person name="Vogel H."/>
            <person name="Walters J."/>
            <person name="Waterhouse R.M."/>
            <person name="Ahn S.J."/>
            <person name="Almeida F.C."/>
            <person name="An C."/>
            <person name="Aqrawi P."/>
            <person name="Bretschneider A."/>
            <person name="Bryant W.B."/>
            <person name="Bucks S."/>
            <person name="Chao H."/>
            <person name="Chevignon G."/>
            <person name="Christen J.M."/>
            <person name="Clarke D.F."/>
            <person name="Dittmer N.T."/>
            <person name="Ferguson L.C.F."/>
            <person name="Garavelou S."/>
            <person name="Gordon K.H.J."/>
            <person name="Gunaratna R.T."/>
            <person name="Han Y."/>
            <person name="Hauser F."/>
            <person name="He Y."/>
            <person name="Heidel-Fischer H."/>
            <person name="Hirsh A."/>
            <person name="Hu Y."/>
            <person name="Jiang H."/>
            <person name="Kalra D."/>
            <person name="Klinner C."/>
            <person name="Konig C."/>
            <person name="Kovar C."/>
            <person name="Kroll A.R."/>
            <person name="Kuwar S.S."/>
            <person name="Lee S.L."/>
            <person name="Lehman R."/>
            <person name="Li K."/>
            <person name="Li Z."/>
            <person name="Liang H."/>
            <person name="Lovelace S."/>
            <person name="Lu Z."/>
            <person name="Mansfield J.H."/>
            <person name="McCulloch K.J."/>
            <person name="Mathew T."/>
            <person name="Morton B."/>
            <person name="Muzny D.M."/>
            <person name="Neunemann D."/>
            <person name="Ongeri F."/>
            <person name="Pauchet Y."/>
            <person name="Pu L.L."/>
            <person name="Pyrousis I."/>
            <person name="Rao X.J."/>
            <person name="Redding A."/>
            <person name="Roesel C."/>
            <person name="Sanchez-Gracia A."/>
            <person name="Schaack S."/>
            <person name="Shukla A."/>
            <person name="Tetreau G."/>
            <person name="Wang Y."/>
            <person name="Xiong G.H."/>
            <person name="Traut W."/>
            <person name="Walsh T.K."/>
            <person name="Worley K.C."/>
            <person name="Wu D."/>
            <person name="Wu W."/>
            <person name="Wu Y.Q."/>
            <person name="Zhang X."/>
            <person name="Zou Z."/>
            <person name="Zucker H."/>
            <person name="Briscoe A.D."/>
            <person name="Burmester T."/>
            <person name="Clem R.J."/>
            <person name="Feyereisen R."/>
            <person name="Grimmelikhuijzen C.J.P."/>
            <person name="Hamodrakas S.J."/>
            <person name="Hansson B.S."/>
            <person name="Huguet E."/>
            <person name="Jermiin L.S."/>
            <person name="Lan Q."/>
            <person name="Lehman H.K."/>
            <person name="Lorenzen M."/>
            <person name="Merzendorfer H."/>
            <person name="Michalopoulos I."/>
            <person name="Morton D.B."/>
            <person name="Muthukrishnan S."/>
            <person name="Oakeshott J.G."/>
            <person name="Palmer W."/>
            <person name="Park Y."/>
            <person name="Passarelli A.L."/>
            <person name="Rozas J."/>
            <person name="Schwartz L.M."/>
            <person name="Smith W."/>
            <person name="Southgate A."/>
            <person name="Vilcinskas A."/>
            <person name="Vogt R."/>
            <person name="Wang P."/>
            <person name="Werren J."/>
            <person name="Yu X.Q."/>
            <person name="Zhou J.J."/>
            <person name="Brown S.J."/>
            <person name="Scherer S.E."/>
            <person name="Richards S."/>
            <person name="Blissard G.W."/>
        </authorList>
    </citation>
    <scope>NUCLEOTIDE SEQUENCE</scope>
</reference>
<protein>
    <recommendedName>
        <fullName evidence="3">N-acetyltransferase domain-containing protein</fullName>
    </recommendedName>
</protein>
<dbReference type="AlphaFoldDB" id="A0A922CRJ6"/>